<dbReference type="Gramene" id="ONK65529">
    <property type="protein sequence ID" value="ONK65529"/>
    <property type="gene ID" value="A4U43_C07F38040"/>
</dbReference>
<organism evidence="1 2">
    <name type="scientific">Asparagus officinalis</name>
    <name type="common">Garden asparagus</name>
    <dbReference type="NCBI Taxonomy" id="4686"/>
    <lineage>
        <taxon>Eukaryota</taxon>
        <taxon>Viridiplantae</taxon>
        <taxon>Streptophyta</taxon>
        <taxon>Embryophyta</taxon>
        <taxon>Tracheophyta</taxon>
        <taxon>Spermatophyta</taxon>
        <taxon>Magnoliopsida</taxon>
        <taxon>Liliopsida</taxon>
        <taxon>Asparagales</taxon>
        <taxon>Asparagaceae</taxon>
        <taxon>Asparagoideae</taxon>
        <taxon>Asparagus</taxon>
    </lineage>
</organism>
<name>A0A5P1EL67_ASPOF</name>
<evidence type="ECO:0000313" key="2">
    <source>
        <dbReference type="Proteomes" id="UP000243459"/>
    </source>
</evidence>
<keyword evidence="2" id="KW-1185">Reference proteome</keyword>
<accession>A0A5P1EL67</accession>
<dbReference type="AlphaFoldDB" id="A0A5P1EL67"/>
<dbReference type="EMBL" id="CM007387">
    <property type="protein sequence ID" value="ONK65529.1"/>
    <property type="molecule type" value="Genomic_DNA"/>
</dbReference>
<protein>
    <submittedName>
        <fullName evidence="1">Uncharacterized protein</fullName>
    </submittedName>
</protein>
<dbReference type="Proteomes" id="UP000243459">
    <property type="component" value="Chromosome 7"/>
</dbReference>
<sequence length="156" mass="16935">MQAACWAVRDHRAPRGSSPVAYIYELFNEDLRPEGRCPRGTGACLTTGRRCYCLLGEGSGGFLAKAASKDFLRRVRRTEEGGSDASSCRRRWNWPCGPRGATARRDTARGGVATTANDVRSATASYAFDSLLPDGREDGGFVLLSGRGDGHHHRSE</sequence>
<gene>
    <name evidence="1" type="ORF">A4U43_C07F38040</name>
</gene>
<evidence type="ECO:0000313" key="1">
    <source>
        <dbReference type="EMBL" id="ONK65529.1"/>
    </source>
</evidence>
<proteinExistence type="predicted"/>
<reference evidence="2" key="1">
    <citation type="journal article" date="2017" name="Nat. Commun.">
        <title>The asparagus genome sheds light on the origin and evolution of a young Y chromosome.</title>
        <authorList>
            <person name="Harkess A."/>
            <person name="Zhou J."/>
            <person name="Xu C."/>
            <person name="Bowers J.E."/>
            <person name="Van der Hulst R."/>
            <person name="Ayyampalayam S."/>
            <person name="Mercati F."/>
            <person name="Riccardi P."/>
            <person name="McKain M.R."/>
            <person name="Kakrana A."/>
            <person name="Tang H."/>
            <person name="Ray J."/>
            <person name="Groenendijk J."/>
            <person name="Arikit S."/>
            <person name="Mathioni S.M."/>
            <person name="Nakano M."/>
            <person name="Shan H."/>
            <person name="Telgmann-Rauber A."/>
            <person name="Kanno A."/>
            <person name="Yue Z."/>
            <person name="Chen H."/>
            <person name="Li W."/>
            <person name="Chen Y."/>
            <person name="Xu X."/>
            <person name="Zhang Y."/>
            <person name="Luo S."/>
            <person name="Chen H."/>
            <person name="Gao J."/>
            <person name="Mao Z."/>
            <person name="Pires J.C."/>
            <person name="Luo M."/>
            <person name="Kudrna D."/>
            <person name="Wing R.A."/>
            <person name="Meyers B.C."/>
            <person name="Yi K."/>
            <person name="Kong H."/>
            <person name="Lavrijsen P."/>
            <person name="Sunseri F."/>
            <person name="Falavigna A."/>
            <person name="Ye Y."/>
            <person name="Leebens-Mack J.H."/>
            <person name="Chen G."/>
        </authorList>
    </citation>
    <scope>NUCLEOTIDE SEQUENCE [LARGE SCALE GENOMIC DNA]</scope>
    <source>
        <strain evidence="2">cv. DH0086</strain>
    </source>
</reference>